<dbReference type="InterPro" id="IPR002104">
    <property type="entry name" value="Integrase_catalytic"/>
</dbReference>
<dbReference type="InterPro" id="IPR010998">
    <property type="entry name" value="Integrase_recombinase_N"/>
</dbReference>
<protein>
    <submittedName>
        <fullName evidence="7 8">Integrase</fullName>
    </submittedName>
</protein>
<dbReference type="AlphaFoldDB" id="A0A1X0FXI3"/>
<keyword evidence="2" id="KW-0229">DNA integration</keyword>
<organism evidence="8 9">
    <name type="scientific">Mycobacterium mantenii</name>
    <dbReference type="NCBI Taxonomy" id="560555"/>
    <lineage>
        <taxon>Bacteria</taxon>
        <taxon>Bacillati</taxon>
        <taxon>Actinomycetota</taxon>
        <taxon>Actinomycetes</taxon>
        <taxon>Mycobacteriales</taxon>
        <taxon>Mycobacteriaceae</taxon>
        <taxon>Mycobacterium</taxon>
        <taxon>Mycobacterium avium complex (MAC)</taxon>
    </lineage>
</organism>
<evidence type="ECO:0000313" key="7">
    <source>
        <dbReference type="EMBL" id="BBY36328.1"/>
    </source>
</evidence>
<sequence length="386" mass="42508">MPGKKGHRGWGWLRQSGRRQPKRWHASYIGPDKARHKAERTFGTKMDAEGWLAAERRLIDLKVWTPPAQRAAEKQAKGITLAEYTPTWIEQRTVGGQPLKPRTKSHYTKLFEEHIKPTTLAAIPLSNITVQAVRQWHATTLVDKPTYRAHAYGLLHAVLATAVVDGHLPANPAQISGAGGTSSKKQPVILDVPEVGQVADAIDERFKALILISAWCGLRWGEVTELRRKDFSADCALIAVERGVVHRDGKCHVDTPKSKKGRKVVTPPHIRPALLHHLATHVAKGADELVFEPARSCHLSDKTFRRYFKAALADIGRDGKKKPRPAIHDLRHFAGTQTARVGNLVETMGRLGHSTVTASLIYQGIVSGRDAEIADALSALATNQAT</sequence>
<dbReference type="PANTHER" id="PTHR30629">
    <property type="entry name" value="PROPHAGE INTEGRASE"/>
    <property type="match status" value="1"/>
</dbReference>
<dbReference type="SUPFAM" id="SSF56349">
    <property type="entry name" value="DNA breaking-rejoining enzymes"/>
    <property type="match status" value="1"/>
</dbReference>
<evidence type="ECO:0000259" key="6">
    <source>
        <dbReference type="PROSITE" id="PS51898"/>
    </source>
</evidence>
<dbReference type="GO" id="GO:0006310">
    <property type="term" value="P:DNA recombination"/>
    <property type="evidence" value="ECO:0007669"/>
    <property type="project" value="UniProtKB-KW"/>
</dbReference>
<reference evidence="7 10" key="2">
    <citation type="journal article" date="2019" name="Emerg. Microbes Infect.">
        <title>Comprehensive subspecies identification of 175 nontuberculous mycobacteria species based on 7547 genomic profiles.</title>
        <authorList>
            <person name="Matsumoto Y."/>
            <person name="Kinjo T."/>
            <person name="Motooka D."/>
            <person name="Nabeya D."/>
            <person name="Jung N."/>
            <person name="Uechi K."/>
            <person name="Horii T."/>
            <person name="Iida T."/>
            <person name="Fujita J."/>
            <person name="Nakamura S."/>
        </authorList>
    </citation>
    <scope>NUCLEOTIDE SEQUENCE [LARGE SCALE GENOMIC DNA]</scope>
    <source>
        <strain evidence="7 10">JCM 18113</strain>
    </source>
</reference>
<evidence type="ECO:0000256" key="2">
    <source>
        <dbReference type="ARBA" id="ARBA00022908"/>
    </source>
</evidence>
<dbReference type="EMBL" id="AP022590">
    <property type="protein sequence ID" value="BBY36328.1"/>
    <property type="molecule type" value="Genomic_DNA"/>
</dbReference>
<dbReference type="CDD" id="cd00397">
    <property type="entry name" value="DNA_BRE_C"/>
    <property type="match status" value="1"/>
</dbReference>
<dbReference type="GO" id="GO:0015074">
    <property type="term" value="P:DNA integration"/>
    <property type="evidence" value="ECO:0007669"/>
    <property type="project" value="UniProtKB-KW"/>
</dbReference>
<evidence type="ECO:0000256" key="1">
    <source>
        <dbReference type="ARBA" id="ARBA00008857"/>
    </source>
</evidence>
<feature type="domain" description="Tyr recombinase" evidence="6">
    <location>
        <begin position="185"/>
        <end position="375"/>
    </location>
</feature>
<evidence type="ECO:0000256" key="5">
    <source>
        <dbReference type="SAM" id="MobiDB-lite"/>
    </source>
</evidence>
<keyword evidence="10" id="KW-1185">Reference proteome</keyword>
<name>A0A1X0FXI3_MYCNT</name>
<dbReference type="PROSITE" id="PS51898">
    <property type="entry name" value="TYR_RECOMBINASE"/>
    <property type="match status" value="1"/>
</dbReference>
<evidence type="ECO:0000313" key="10">
    <source>
        <dbReference type="Proteomes" id="UP000465812"/>
    </source>
</evidence>
<dbReference type="Proteomes" id="UP000192760">
    <property type="component" value="Unassembled WGS sequence"/>
</dbReference>
<dbReference type="Gene3D" id="1.10.443.10">
    <property type="entry name" value="Intergrase catalytic core"/>
    <property type="match status" value="1"/>
</dbReference>
<dbReference type="InterPro" id="IPR013762">
    <property type="entry name" value="Integrase-like_cat_sf"/>
</dbReference>
<dbReference type="InterPro" id="IPR050808">
    <property type="entry name" value="Phage_Integrase"/>
</dbReference>
<keyword evidence="3" id="KW-0238">DNA-binding</keyword>
<dbReference type="Pfam" id="PF00589">
    <property type="entry name" value="Phage_integrase"/>
    <property type="match status" value="1"/>
</dbReference>
<gene>
    <name evidence="8" type="ORF">BST30_11240</name>
    <name evidence="7" type="ORF">MMAN_04620</name>
</gene>
<dbReference type="InterPro" id="IPR011010">
    <property type="entry name" value="DNA_brk_join_enz"/>
</dbReference>
<dbReference type="Gene3D" id="1.10.150.130">
    <property type="match status" value="1"/>
</dbReference>
<keyword evidence="4" id="KW-0233">DNA recombination</keyword>
<proteinExistence type="inferred from homology"/>
<comment type="similarity">
    <text evidence="1">Belongs to the 'phage' integrase family.</text>
</comment>
<evidence type="ECO:0000256" key="4">
    <source>
        <dbReference type="ARBA" id="ARBA00023172"/>
    </source>
</evidence>
<dbReference type="InterPro" id="IPR058717">
    <property type="entry name" value="Phage_L5_Integrase_N"/>
</dbReference>
<feature type="region of interest" description="Disordered" evidence="5">
    <location>
        <begin position="1"/>
        <end position="23"/>
    </location>
</feature>
<reference evidence="8 9" key="1">
    <citation type="submission" date="2017-02" db="EMBL/GenBank/DDBJ databases">
        <title>The new phylogeny of genus Mycobacterium.</title>
        <authorList>
            <person name="Tortoli E."/>
            <person name="Trovato A."/>
            <person name="Cirillo D.M."/>
        </authorList>
    </citation>
    <scope>NUCLEOTIDE SEQUENCE [LARGE SCALE GENOMIC DNA]</scope>
    <source>
        <strain evidence="8 9">DSM 45255</strain>
    </source>
</reference>
<dbReference type="STRING" id="560555.BST30_11240"/>
<dbReference type="Pfam" id="PF26003">
    <property type="entry name" value="Integrase_N_phage"/>
    <property type="match status" value="1"/>
</dbReference>
<evidence type="ECO:0000313" key="8">
    <source>
        <dbReference type="EMBL" id="ORB06521.1"/>
    </source>
</evidence>
<dbReference type="PANTHER" id="PTHR30629:SF2">
    <property type="entry name" value="PROPHAGE INTEGRASE INTS-RELATED"/>
    <property type="match status" value="1"/>
</dbReference>
<dbReference type="EMBL" id="MVHW01000009">
    <property type="protein sequence ID" value="ORB06521.1"/>
    <property type="molecule type" value="Genomic_DNA"/>
</dbReference>
<reference evidence="7" key="3">
    <citation type="submission" date="2020-02" db="EMBL/GenBank/DDBJ databases">
        <authorList>
            <person name="Matsumoto Y."/>
            <person name="Kinjo T."/>
            <person name="Motooka D."/>
            <person name="Nabeya D."/>
            <person name="Jung N."/>
            <person name="Uechi K."/>
            <person name="Horii T."/>
            <person name="Iida T."/>
            <person name="Fujita J."/>
            <person name="Nakamura S."/>
        </authorList>
    </citation>
    <scope>NUCLEOTIDE SEQUENCE</scope>
    <source>
        <strain evidence="7">JCM 18113</strain>
    </source>
</reference>
<dbReference type="Proteomes" id="UP000465812">
    <property type="component" value="Chromosome"/>
</dbReference>
<accession>A0A1X0FXI3</accession>
<dbReference type="GO" id="GO:0003677">
    <property type="term" value="F:DNA binding"/>
    <property type="evidence" value="ECO:0007669"/>
    <property type="project" value="UniProtKB-KW"/>
</dbReference>
<evidence type="ECO:0000256" key="3">
    <source>
        <dbReference type="ARBA" id="ARBA00023125"/>
    </source>
</evidence>
<evidence type="ECO:0000313" key="9">
    <source>
        <dbReference type="Proteomes" id="UP000192760"/>
    </source>
</evidence>